<keyword evidence="1" id="KW-0472">Membrane</keyword>
<sequence>MALITKRTFVWILLVLTWGLLLSLSWQTQPGFWLHLVQIPLLLVLTLGLASTSLD</sequence>
<evidence type="ECO:0000256" key="1">
    <source>
        <dbReference type="SAM" id="Phobius"/>
    </source>
</evidence>
<dbReference type="EMBL" id="JBHSGB010000015">
    <property type="protein sequence ID" value="MFC4656425.1"/>
    <property type="molecule type" value="Genomic_DNA"/>
</dbReference>
<keyword evidence="1" id="KW-1133">Transmembrane helix</keyword>
<protein>
    <submittedName>
        <fullName evidence="2">Uncharacterized protein</fullName>
    </submittedName>
</protein>
<accession>A0ABV9JQF1</accession>
<keyword evidence="1" id="KW-0812">Transmembrane</keyword>
<dbReference type="Proteomes" id="UP001595962">
    <property type="component" value="Unassembled WGS sequence"/>
</dbReference>
<keyword evidence="3" id="KW-1185">Reference proteome</keyword>
<dbReference type="RefSeq" id="WP_377335477.1">
    <property type="nucleotide sequence ID" value="NZ_JBHSGB010000015.1"/>
</dbReference>
<proteinExistence type="predicted"/>
<gene>
    <name evidence="2" type="ORF">ACFO3I_15515</name>
</gene>
<organism evidence="2 3">
    <name type="scientific">Rheinheimera marina</name>
    <dbReference type="NCBI Taxonomy" id="1774958"/>
    <lineage>
        <taxon>Bacteria</taxon>
        <taxon>Pseudomonadati</taxon>
        <taxon>Pseudomonadota</taxon>
        <taxon>Gammaproteobacteria</taxon>
        <taxon>Chromatiales</taxon>
        <taxon>Chromatiaceae</taxon>
        <taxon>Rheinheimera</taxon>
    </lineage>
</organism>
<name>A0ABV9JQF1_9GAMM</name>
<feature type="transmembrane region" description="Helical" evidence="1">
    <location>
        <begin position="9"/>
        <end position="26"/>
    </location>
</feature>
<comment type="caution">
    <text evidence="2">The sequence shown here is derived from an EMBL/GenBank/DDBJ whole genome shotgun (WGS) entry which is preliminary data.</text>
</comment>
<evidence type="ECO:0000313" key="2">
    <source>
        <dbReference type="EMBL" id="MFC4656425.1"/>
    </source>
</evidence>
<evidence type="ECO:0000313" key="3">
    <source>
        <dbReference type="Proteomes" id="UP001595962"/>
    </source>
</evidence>
<reference evidence="3" key="1">
    <citation type="journal article" date="2019" name="Int. J. Syst. Evol. Microbiol.">
        <title>The Global Catalogue of Microorganisms (GCM) 10K type strain sequencing project: providing services to taxonomists for standard genome sequencing and annotation.</title>
        <authorList>
            <consortium name="The Broad Institute Genomics Platform"/>
            <consortium name="The Broad Institute Genome Sequencing Center for Infectious Disease"/>
            <person name="Wu L."/>
            <person name="Ma J."/>
        </authorList>
    </citation>
    <scope>NUCLEOTIDE SEQUENCE [LARGE SCALE GENOMIC DNA]</scope>
    <source>
        <strain evidence="3">DT28</strain>
    </source>
</reference>
<feature type="transmembrane region" description="Helical" evidence="1">
    <location>
        <begin position="32"/>
        <end position="50"/>
    </location>
</feature>